<evidence type="ECO:0000313" key="3">
    <source>
        <dbReference type="Proteomes" id="UP000249166"/>
    </source>
</evidence>
<dbReference type="OrthoDB" id="4938257at2"/>
<comment type="caution">
    <text evidence="2">The sequence shown here is derived from an EMBL/GenBank/DDBJ whole genome shotgun (WGS) entry which is preliminary data.</text>
</comment>
<feature type="transmembrane region" description="Helical" evidence="1">
    <location>
        <begin position="184"/>
        <end position="203"/>
    </location>
</feature>
<reference evidence="2 3" key="1">
    <citation type="submission" date="2018-04" db="EMBL/GenBank/DDBJ databases">
        <title>Bacteria isolated from cave deposits of Manipur.</title>
        <authorList>
            <person name="Sahoo D."/>
            <person name="Sarangthem I."/>
            <person name="Nandeibam J."/>
        </authorList>
    </citation>
    <scope>NUCLEOTIDE SEQUENCE [LARGE SCALE GENOMIC DNA]</scope>
    <source>
        <strain evidence="3">mrc11</strain>
    </source>
</reference>
<feature type="transmembrane region" description="Helical" evidence="1">
    <location>
        <begin position="109"/>
        <end position="127"/>
    </location>
</feature>
<feature type="transmembrane region" description="Helical" evidence="1">
    <location>
        <begin position="139"/>
        <end position="160"/>
    </location>
</feature>
<feature type="transmembrane region" description="Helical" evidence="1">
    <location>
        <begin position="85"/>
        <end position="103"/>
    </location>
</feature>
<keyword evidence="1" id="KW-0812">Transmembrane</keyword>
<feature type="transmembrane region" description="Helical" evidence="1">
    <location>
        <begin position="210"/>
        <end position="229"/>
    </location>
</feature>
<feature type="transmembrane region" description="Helical" evidence="1">
    <location>
        <begin position="241"/>
        <end position="264"/>
    </location>
</feature>
<accession>A0A328HGC5</accession>
<evidence type="ECO:0000256" key="1">
    <source>
        <dbReference type="SAM" id="Phobius"/>
    </source>
</evidence>
<proteinExistence type="predicted"/>
<name>A0A328HGC5_ARTGO</name>
<sequence>MAERAALAGEPSERLQAVKPLAWIMAGLCAVLFFGLVDLSTLFDLADPSYQWDVPLEASWGSLFTFVLAGAYVWIAVVPSQSWPAVVQLGIAGTGLVASSLAGLDVRPLVLGLPIVGSAALFAWLCRELSGPLPRRISVHWPLLVLGAGGAPLWLMYALYALEKSRTPHEGPDWEGQTMGIDHWPVQGAAGLTLAACSLVMAVWPPARPLMRLSVSLSATFIGVAMLAYPSRDGAMPGTGWGIAFAIWGTLLALPAAGLAAQAASASRKRTYRRTGAR</sequence>
<protein>
    <submittedName>
        <fullName evidence="2">Uncharacterized protein</fullName>
    </submittedName>
</protein>
<feature type="transmembrane region" description="Helical" evidence="1">
    <location>
        <begin position="21"/>
        <end position="43"/>
    </location>
</feature>
<dbReference type="RefSeq" id="WP_111904771.1">
    <property type="nucleotide sequence ID" value="NZ_QLNP01000095.1"/>
</dbReference>
<evidence type="ECO:0000313" key="2">
    <source>
        <dbReference type="EMBL" id="RAM36330.1"/>
    </source>
</evidence>
<feature type="transmembrane region" description="Helical" evidence="1">
    <location>
        <begin position="58"/>
        <end position="78"/>
    </location>
</feature>
<keyword evidence="1" id="KW-1133">Transmembrane helix</keyword>
<organism evidence="2 3">
    <name type="scientific">Arthrobacter globiformis</name>
    <dbReference type="NCBI Taxonomy" id="1665"/>
    <lineage>
        <taxon>Bacteria</taxon>
        <taxon>Bacillati</taxon>
        <taxon>Actinomycetota</taxon>
        <taxon>Actinomycetes</taxon>
        <taxon>Micrococcales</taxon>
        <taxon>Micrococcaceae</taxon>
        <taxon>Arthrobacter</taxon>
    </lineage>
</organism>
<dbReference type="EMBL" id="QLNP01000095">
    <property type="protein sequence ID" value="RAM36330.1"/>
    <property type="molecule type" value="Genomic_DNA"/>
</dbReference>
<dbReference type="Proteomes" id="UP000249166">
    <property type="component" value="Unassembled WGS sequence"/>
</dbReference>
<dbReference type="AlphaFoldDB" id="A0A328HGC5"/>
<gene>
    <name evidence="2" type="ORF">DBZ45_15475</name>
</gene>
<keyword evidence="1" id="KW-0472">Membrane</keyword>